<sequence length="267" mass="30659">MSFIRTILLFILGILLVNCSGPEQLSIYKESQPLEIDGNITNWNQSETLLDSKTDVDYYAAIYDNNLYLFVDVKDLMKHSAITKSGLIVYLSNSENNRKRTGIAFPPGSYNLLREYPNAFEEFTTDMEWSREPENTELLTDLSEEMYSSVLIVERPGSSNHPEYGFVDKSQIEVNGIEVAANRDQRHLSLEMKIPLGESPLFNLSGDNIWLGFAIEPPDFNFRIENSSAPSRQRERYADQSRREANMRYAISRNLGQGEDWYIINVE</sequence>
<evidence type="ECO:0000313" key="1">
    <source>
        <dbReference type="EMBL" id="MCG2589362.1"/>
    </source>
</evidence>
<evidence type="ECO:0008006" key="3">
    <source>
        <dbReference type="Google" id="ProtNLM"/>
    </source>
</evidence>
<reference evidence="1" key="2">
    <citation type="submission" date="2024-05" db="EMBL/GenBank/DDBJ databases">
        <title>Rhodohalobacter halophilus gen. nov., sp. nov., a moderately halophilic member of the family Balneolaceae.</title>
        <authorList>
            <person name="Xia J."/>
        </authorList>
    </citation>
    <scope>NUCLEOTIDE SEQUENCE</scope>
    <source>
        <strain evidence="1">WB101</strain>
    </source>
</reference>
<proteinExistence type="predicted"/>
<gene>
    <name evidence="1" type="ORF">L6773_12350</name>
</gene>
<reference evidence="1" key="1">
    <citation type="submission" date="2022-01" db="EMBL/GenBank/DDBJ databases">
        <authorList>
            <person name="Wang Y."/>
        </authorList>
    </citation>
    <scope>NUCLEOTIDE SEQUENCE</scope>
    <source>
        <strain evidence="1">WB101</strain>
    </source>
</reference>
<protein>
    <recommendedName>
        <fullName evidence="3">Carbohydrate-binding domain-containing protein</fullName>
    </recommendedName>
</protein>
<organism evidence="1 2">
    <name type="scientific">Rhodohalobacter sulfatireducens</name>
    <dbReference type="NCBI Taxonomy" id="2911366"/>
    <lineage>
        <taxon>Bacteria</taxon>
        <taxon>Pseudomonadati</taxon>
        <taxon>Balneolota</taxon>
        <taxon>Balneolia</taxon>
        <taxon>Balneolales</taxon>
        <taxon>Balneolaceae</taxon>
        <taxon>Rhodohalobacter</taxon>
    </lineage>
</organism>
<comment type="caution">
    <text evidence="1">The sequence shown here is derived from an EMBL/GenBank/DDBJ whole genome shotgun (WGS) entry which is preliminary data.</text>
</comment>
<dbReference type="Gene3D" id="2.60.40.1190">
    <property type="match status" value="1"/>
</dbReference>
<dbReference type="RefSeq" id="WP_237854724.1">
    <property type="nucleotide sequence ID" value="NZ_JAKLWS010000015.1"/>
</dbReference>
<dbReference type="Proteomes" id="UP001165366">
    <property type="component" value="Unassembled WGS sequence"/>
</dbReference>
<accession>A0ABS9KET5</accession>
<dbReference type="EMBL" id="JAKLWS010000015">
    <property type="protein sequence ID" value="MCG2589362.1"/>
    <property type="molecule type" value="Genomic_DNA"/>
</dbReference>
<name>A0ABS9KET5_9BACT</name>
<keyword evidence="2" id="KW-1185">Reference proteome</keyword>
<evidence type="ECO:0000313" key="2">
    <source>
        <dbReference type="Proteomes" id="UP001165366"/>
    </source>
</evidence>